<dbReference type="SUPFAM" id="SSF55298">
    <property type="entry name" value="YjgF-like"/>
    <property type="match status" value="1"/>
</dbReference>
<organism evidence="2 3">
    <name type="scientific">Hydrocarboniphaga effusa AP103</name>
    <dbReference type="NCBI Taxonomy" id="1172194"/>
    <lineage>
        <taxon>Bacteria</taxon>
        <taxon>Pseudomonadati</taxon>
        <taxon>Pseudomonadota</taxon>
        <taxon>Gammaproteobacteria</taxon>
        <taxon>Nevskiales</taxon>
        <taxon>Nevskiaceae</taxon>
        <taxon>Hydrocarboniphaga</taxon>
    </lineage>
</organism>
<dbReference type="InterPro" id="IPR035959">
    <property type="entry name" value="RutC-like_sf"/>
</dbReference>
<accession>I7ZHV2</accession>
<reference evidence="2 3" key="1">
    <citation type="journal article" date="2012" name="J. Bacteriol.">
        <title>Genome Sequence of n-Alkane-Degrading Hydrocarboniphaga effusa Strain AP103T (ATCC BAA-332T).</title>
        <authorList>
            <person name="Chang H.K."/>
            <person name="Zylstra G.J."/>
            <person name="Chae J.C."/>
        </authorList>
    </citation>
    <scope>NUCLEOTIDE SEQUENCE [LARGE SCALE GENOMIC DNA]</scope>
    <source>
        <strain evidence="2 3">AP103</strain>
    </source>
</reference>
<dbReference type="AlphaFoldDB" id="I7ZHV2"/>
<dbReference type="OrthoDB" id="1114505at2"/>
<evidence type="ECO:0000313" key="2">
    <source>
        <dbReference type="EMBL" id="EIT71474.1"/>
    </source>
</evidence>
<name>I7ZHV2_9GAMM</name>
<dbReference type="Gene3D" id="3.30.1330.40">
    <property type="entry name" value="RutC-like"/>
    <property type="match status" value="1"/>
</dbReference>
<dbReference type="Proteomes" id="UP000003704">
    <property type="component" value="Unassembled WGS sequence"/>
</dbReference>
<keyword evidence="3" id="KW-1185">Reference proteome</keyword>
<dbReference type="PATRIC" id="fig|1172194.4.peg.1553"/>
<evidence type="ECO:0000259" key="1">
    <source>
        <dbReference type="Pfam" id="PF21168"/>
    </source>
</evidence>
<sequence>MNVALSPLDATPSAPLLARVCFGDAPGRGVADVLVPLPPLSEPRCEWWFAQNDELRRFERHGYACADDGTHLFFRRLDTAASDIEAAAEHAYRDLLALLEDSGYRELLRIWNYFDELTVGEGDDERYRRFCLGRHRAIVAPDFERRLPAATVIGTTRAGLHLFGFASKQAGEQIENPRQTSAFRYPREFGPRSPSFSRATRYGSQLLVSGTAAIVGHETRHAYDAVAQAQEMLANVDALLTQAGGAWTPSLLKLYVFDPADAPAARAAVLARFGAEAPLLVLNGEVCRRGLMVEIEGLFEQRSEQRNVQRIGQRA</sequence>
<gene>
    <name evidence="2" type="ORF">WQQ_16110</name>
</gene>
<dbReference type="InterPro" id="IPR049368">
    <property type="entry name" value="FkbO_Hyg5-like_N"/>
</dbReference>
<dbReference type="RefSeq" id="WP_007184560.1">
    <property type="nucleotide sequence ID" value="NZ_AKGD01000001.1"/>
</dbReference>
<dbReference type="EMBL" id="AKGD01000001">
    <property type="protein sequence ID" value="EIT71474.1"/>
    <property type="molecule type" value="Genomic_DNA"/>
</dbReference>
<protein>
    <recommendedName>
        <fullName evidence="1">Chorismatase FkbO/Hyg5-like N-terminal domain-containing protein</fullName>
    </recommendedName>
</protein>
<comment type="caution">
    <text evidence="2">The sequence shown here is derived from an EMBL/GenBank/DDBJ whole genome shotgun (WGS) entry which is preliminary data.</text>
</comment>
<dbReference type="Pfam" id="PF21168">
    <property type="entry name" value="FkbO_Hyg5-like_N"/>
    <property type="match status" value="1"/>
</dbReference>
<dbReference type="STRING" id="1172194.WQQ_16110"/>
<proteinExistence type="predicted"/>
<feature type="domain" description="Chorismatase FkbO/Hyg5-like N-terminal" evidence="1">
    <location>
        <begin position="46"/>
        <end position="163"/>
    </location>
</feature>
<evidence type="ECO:0000313" key="3">
    <source>
        <dbReference type="Proteomes" id="UP000003704"/>
    </source>
</evidence>